<feature type="region of interest" description="Disordered" evidence="1">
    <location>
        <begin position="27"/>
        <end position="73"/>
    </location>
</feature>
<sequence length="305" mass="31954">MPVPALPRHATAAVLLCASLVLTGCSGSSGSHEEAGADRGAVAPEAARGPGPAYGPAPAPTGPGGAGAAEPGAVRQHVVRTTELSVEVADADKALARARAVAAGAGGHVADESTRRHRGGGLTSRVTLRVPQAAYEEAVGELAGAGRLLSRRARAQDVTDRVVDVESRIATQRASVARVRELMDRAVRLSDVVELERELGSRQADLESLLAQQKSLKDRTSLATITLELSEPEVREAREGDAPGVVDALRGGWEALLTSLTWFVVVLAALAPWLALSAVGYAVWRRVAGPWRARRRARGPRRDVP</sequence>
<evidence type="ECO:0000256" key="1">
    <source>
        <dbReference type="SAM" id="MobiDB-lite"/>
    </source>
</evidence>
<keyword evidence="2" id="KW-1133">Transmembrane helix</keyword>
<feature type="signal peptide" evidence="3">
    <location>
        <begin position="1"/>
        <end position="23"/>
    </location>
</feature>
<dbReference type="AlphaFoldDB" id="A0AA44IFE9"/>
<comment type="caution">
    <text evidence="5">The sequence shown here is derived from an EMBL/GenBank/DDBJ whole genome shotgun (WGS) entry which is preliminary data.</text>
</comment>
<gene>
    <name evidence="5" type="ORF">HGA06_22295</name>
</gene>
<feature type="transmembrane region" description="Helical" evidence="2">
    <location>
        <begin position="260"/>
        <end position="284"/>
    </location>
</feature>
<organism evidence="5 6">
    <name type="scientific">Streptomyces somaliensis (strain ATCC 33201 / DSM 40738 / JCM 12659 / KCTC 9044 / NCTC 11332 / NRRL B-12077 / IP 733)</name>
    <dbReference type="NCBI Taxonomy" id="1134445"/>
    <lineage>
        <taxon>Bacteria</taxon>
        <taxon>Bacillati</taxon>
        <taxon>Actinomycetota</taxon>
        <taxon>Actinomycetes</taxon>
        <taxon>Kitasatosporales</taxon>
        <taxon>Streptomycetaceae</taxon>
        <taxon>Streptomyces</taxon>
    </lineage>
</organism>
<keyword evidence="2" id="KW-0472">Membrane</keyword>
<feature type="domain" description="DUF4349" evidence="4">
    <location>
        <begin position="76"/>
        <end position="285"/>
    </location>
</feature>
<reference evidence="5 6" key="1">
    <citation type="submission" date="2020-04" db="EMBL/GenBank/DDBJ databases">
        <title>MicrobeNet Type strains.</title>
        <authorList>
            <person name="Nicholson A.C."/>
        </authorList>
    </citation>
    <scope>NUCLEOTIDE SEQUENCE [LARGE SCALE GENOMIC DNA]</scope>
    <source>
        <strain evidence="5 6">DSM 40738</strain>
    </source>
</reference>
<feature type="compositionally biased region" description="Low complexity" evidence="1">
    <location>
        <begin position="40"/>
        <end position="52"/>
    </location>
</feature>
<dbReference type="Pfam" id="PF14257">
    <property type="entry name" value="DUF4349"/>
    <property type="match status" value="1"/>
</dbReference>
<name>A0AA44IFE9_STRE0</name>
<evidence type="ECO:0000313" key="5">
    <source>
        <dbReference type="EMBL" id="NKY16735.1"/>
    </source>
</evidence>
<dbReference type="EMBL" id="JAAXOU010000508">
    <property type="protein sequence ID" value="NKY16735.1"/>
    <property type="molecule type" value="Genomic_DNA"/>
</dbReference>
<dbReference type="RefSeq" id="WP_168440918.1">
    <property type="nucleotide sequence ID" value="NZ_JAAXOU010000508.1"/>
</dbReference>
<accession>A0AA44IFE9</accession>
<evidence type="ECO:0000259" key="4">
    <source>
        <dbReference type="Pfam" id="PF14257"/>
    </source>
</evidence>
<dbReference type="Proteomes" id="UP000570003">
    <property type="component" value="Unassembled WGS sequence"/>
</dbReference>
<proteinExistence type="predicted"/>
<dbReference type="InterPro" id="IPR025645">
    <property type="entry name" value="DUF4349"/>
</dbReference>
<keyword evidence="6" id="KW-1185">Reference proteome</keyword>
<keyword evidence="3" id="KW-0732">Signal</keyword>
<protein>
    <submittedName>
        <fullName evidence="5">DUF4349 domain-containing protein</fullName>
    </submittedName>
</protein>
<feature type="chain" id="PRO_5041385515" evidence="3">
    <location>
        <begin position="24"/>
        <end position="305"/>
    </location>
</feature>
<keyword evidence="2" id="KW-0812">Transmembrane</keyword>
<evidence type="ECO:0000256" key="3">
    <source>
        <dbReference type="SAM" id="SignalP"/>
    </source>
</evidence>
<feature type="non-terminal residue" evidence="5">
    <location>
        <position position="305"/>
    </location>
</feature>
<evidence type="ECO:0000313" key="6">
    <source>
        <dbReference type="Proteomes" id="UP000570003"/>
    </source>
</evidence>
<evidence type="ECO:0000256" key="2">
    <source>
        <dbReference type="SAM" id="Phobius"/>
    </source>
</evidence>